<comment type="caution">
    <text evidence="5">The sequence shown here is derived from an EMBL/GenBank/DDBJ whole genome shotgun (WGS) entry which is preliminary data.</text>
</comment>
<gene>
    <name evidence="5" type="ORF">Tci_031447</name>
</gene>
<dbReference type="EMBL" id="BKCJ010004177">
    <property type="protein sequence ID" value="GEU59469.1"/>
    <property type="molecule type" value="Genomic_DNA"/>
</dbReference>
<evidence type="ECO:0000256" key="1">
    <source>
        <dbReference type="ARBA" id="ARBA00022750"/>
    </source>
</evidence>
<name>A0A6L2LEA9_TANCI</name>
<dbReference type="InterPro" id="IPR043502">
    <property type="entry name" value="DNA/RNA_pol_sf"/>
</dbReference>
<accession>A0A6L2LEA9</accession>
<keyword evidence="1" id="KW-0645">Protease</keyword>
<feature type="region of interest" description="Disordered" evidence="2">
    <location>
        <begin position="714"/>
        <end position="738"/>
    </location>
</feature>
<sequence>MYGNFSTPIIESIDSIFNRLQKIRNKPDLDTMSFDDLYNNFKIVEQEVKGTTSLSSQNMAFVSSPSSTNKFNTAYGVSTANTQVSPASTQVSTASTQVSTANLSDATVYAFLASQPNEVIFTLKLDLSNFSLEEFQQPEFEGYGPKTSYSVSEDICSKVKESLNAPLVKELVLDDKLEKKTIFPTVAKIEFLELQKKGVIDSECSRHMTGNMSYLSKYKEIYGGYVAFEGDPKRGKIIGKVKINTSKLDFEDVYFVKELKFNLFSISQMCNKKNSVLFIDTECVVLSPDFKLLDESQVLLRVPRKNNMYSVDLKNFALSGGLTCLFGKATLDESNLWHIRLGPINFKTMNKLRGNLEEKKDDEDPRNEGMRDNAVDKDTVYGCVDDLNMPNLEEINYSDDDEHVGAEADMTNLDSNIPVSPILTTRIHKDHLAEQIIRDIYSALQTRRMTKNVTNYGKRAIETKWIYKNKKDKGGIMVRNKARLVTQGYTQEEGIDYDEMDVKSAFLYGNIEEEVYVCQPPGFEDPEFLNRVYKVVKALYGLHQAPRAWCETLSTYLLDNRFYRGQIDKTLFIKRVKGDILLVQVYVNDIIFGSTKKEMCTEFEKMMHKKFQMSSMGELTFFLGLPDIMFAVYACVVFQVTPKVSHLHAVKRIFRYLKENADFAEIVDFLNANPIRQGKDFSWRVTPLFETMLIQHLTDVDEIVHKERADKVERAATTAASLEAERDSEVGKKRKSRTPQLKRRLFKVRIESSAEKSLGDQEDASNQGRNDQDKGISFVQEDAETQRSALIITVGVSVSTAEPSTPPTTTTLIEDKDLTIAQTLMKMRSVKSKVKGKRKVLEGSGKKAERSGKEAISKKRTKKELDQEIPVQGMNVEALQTKYPIIDWEIYTEGTKKYWKIIRFRNHTEVHQFFDDMLKDFDLDLVIEWNRHLHAGREVVSIVKRNSYIYAGSKALGGSG</sequence>
<feature type="domain" description="Retrovirus-related Pol polyprotein from transposon TNT 1-94-like beta-barrel" evidence="4">
    <location>
        <begin position="199"/>
        <end position="272"/>
    </location>
</feature>
<feature type="domain" description="Reverse transcriptase Ty1/copia-type" evidence="3">
    <location>
        <begin position="499"/>
        <end position="625"/>
    </location>
</feature>
<evidence type="ECO:0000313" key="5">
    <source>
        <dbReference type="EMBL" id="GEU59469.1"/>
    </source>
</evidence>
<organism evidence="5">
    <name type="scientific">Tanacetum cinerariifolium</name>
    <name type="common">Dalmatian daisy</name>
    <name type="synonym">Chrysanthemum cinerariifolium</name>
    <dbReference type="NCBI Taxonomy" id="118510"/>
    <lineage>
        <taxon>Eukaryota</taxon>
        <taxon>Viridiplantae</taxon>
        <taxon>Streptophyta</taxon>
        <taxon>Embryophyta</taxon>
        <taxon>Tracheophyta</taxon>
        <taxon>Spermatophyta</taxon>
        <taxon>Magnoliopsida</taxon>
        <taxon>eudicotyledons</taxon>
        <taxon>Gunneridae</taxon>
        <taxon>Pentapetalae</taxon>
        <taxon>asterids</taxon>
        <taxon>campanulids</taxon>
        <taxon>Asterales</taxon>
        <taxon>Asteraceae</taxon>
        <taxon>Asteroideae</taxon>
        <taxon>Anthemideae</taxon>
        <taxon>Anthemidinae</taxon>
        <taxon>Tanacetum</taxon>
    </lineage>
</organism>
<feature type="region of interest" description="Disordered" evidence="2">
    <location>
        <begin position="835"/>
        <end position="861"/>
    </location>
</feature>
<dbReference type="InterPro" id="IPR054722">
    <property type="entry name" value="PolX-like_BBD"/>
</dbReference>
<dbReference type="InterPro" id="IPR013103">
    <property type="entry name" value="RVT_2"/>
</dbReference>
<keyword evidence="1" id="KW-0378">Hydrolase</keyword>
<dbReference type="Pfam" id="PF07727">
    <property type="entry name" value="RVT_2"/>
    <property type="match status" value="1"/>
</dbReference>
<dbReference type="AlphaFoldDB" id="A0A6L2LEA9"/>
<evidence type="ECO:0000259" key="4">
    <source>
        <dbReference type="Pfam" id="PF22936"/>
    </source>
</evidence>
<keyword evidence="1" id="KW-0064">Aspartyl protease</keyword>
<feature type="compositionally biased region" description="Basic and acidic residues" evidence="2">
    <location>
        <begin position="839"/>
        <end position="857"/>
    </location>
</feature>
<dbReference type="GO" id="GO:0004190">
    <property type="term" value="F:aspartic-type endopeptidase activity"/>
    <property type="evidence" value="ECO:0007669"/>
    <property type="project" value="UniProtKB-KW"/>
</dbReference>
<evidence type="ECO:0000256" key="2">
    <source>
        <dbReference type="SAM" id="MobiDB-lite"/>
    </source>
</evidence>
<protein>
    <submittedName>
        <fullName evidence="5">Putative ribonuclease H-like domain-containing protein</fullName>
    </submittedName>
</protein>
<reference evidence="5" key="1">
    <citation type="journal article" date="2019" name="Sci. Rep.">
        <title>Draft genome of Tanacetum cinerariifolium, the natural source of mosquito coil.</title>
        <authorList>
            <person name="Yamashiro T."/>
            <person name="Shiraishi A."/>
            <person name="Satake H."/>
            <person name="Nakayama K."/>
        </authorList>
    </citation>
    <scope>NUCLEOTIDE SEQUENCE</scope>
</reference>
<proteinExistence type="predicted"/>
<dbReference type="Pfam" id="PF22936">
    <property type="entry name" value="Pol_BBD"/>
    <property type="match status" value="1"/>
</dbReference>
<evidence type="ECO:0000259" key="3">
    <source>
        <dbReference type="Pfam" id="PF07727"/>
    </source>
</evidence>
<dbReference type="SUPFAM" id="SSF56672">
    <property type="entry name" value="DNA/RNA polymerases"/>
    <property type="match status" value="1"/>
</dbReference>